<dbReference type="PANTHER" id="PTHR34203">
    <property type="entry name" value="METHYLTRANSFERASE, FKBM FAMILY PROTEIN"/>
    <property type="match status" value="1"/>
</dbReference>
<evidence type="ECO:0000313" key="2">
    <source>
        <dbReference type="Proteomes" id="UP000239589"/>
    </source>
</evidence>
<sequence length="175" mass="20094">MLIYLLNPHLKIFDLYRNKFIGEKQMIIGRKILEILQDERPIRRLMAGFIGRSGLARLFRIRFQVQDYEIFFNPTGLSSLYWYKPTVGSKDYEFISSFLKEGDTYIDIGANIGTILIPAAKYIGKSGKAIAFEPHPKTYSYLRENVDLNNLGDVTINNCAVGNSDGYIYFTNNDI</sequence>
<dbReference type="Pfam" id="PF05575">
    <property type="entry name" value="V_cholerae_RfbT"/>
    <property type="match status" value="1"/>
</dbReference>
<accession>A0A2S6CV37</accession>
<dbReference type="Proteomes" id="UP000239589">
    <property type="component" value="Unassembled WGS sequence"/>
</dbReference>
<name>A0A2S6CV37_9CYAN</name>
<reference evidence="1 2" key="1">
    <citation type="submission" date="2018-02" db="EMBL/GenBank/DDBJ databases">
        <title>Discovery of a pederin family compound in a non-symbiotic bloom-forming cyanobacterium.</title>
        <authorList>
            <person name="Kust A."/>
            <person name="Mares J."/>
            <person name="Jokela J."/>
            <person name="Urajova P."/>
            <person name="Hajek J."/>
            <person name="Saurav K."/>
            <person name="Voracova K."/>
            <person name="Fewer D.P."/>
            <person name="Haapaniemi E."/>
            <person name="Permi P."/>
            <person name="Rehakova K."/>
            <person name="Sivonen K."/>
            <person name="Hrouzek P."/>
        </authorList>
    </citation>
    <scope>NUCLEOTIDE SEQUENCE [LARGE SCALE GENOMIC DNA]</scope>
    <source>
        <strain evidence="1 2">CHARLIE-1</strain>
    </source>
</reference>
<dbReference type="NCBIfam" id="TIGR01444">
    <property type="entry name" value="fkbM_fam"/>
    <property type="match status" value="1"/>
</dbReference>
<dbReference type="PANTHER" id="PTHR34203:SF15">
    <property type="entry name" value="SLL1173 PROTEIN"/>
    <property type="match status" value="1"/>
</dbReference>
<protein>
    <recommendedName>
        <fullName evidence="3">FkbM family methyltransferase</fullName>
    </recommendedName>
</protein>
<dbReference type="SUPFAM" id="SSF53335">
    <property type="entry name" value="S-adenosyl-L-methionine-dependent methyltransferases"/>
    <property type="match status" value="1"/>
</dbReference>
<dbReference type="Gene3D" id="3.40.50.150">
    <property type="entry name" value="Vaccinia Virus protein VP39"/>
    <property type="match status" value="1"/>
</dbReference>
<dbReference type="InterPro" id="IPR052514">
    <property type="entry name" value="SAM-dependent_MTase"/>
</dbReference>
<gene>
    <name evidence="1" type="ORF">CUN59_09045</name>
</gene>
<proteinExistence type="predicted"/>
<evidence type="ECO:0008006" key="3">
    <source>
        <dbReference type="Google" id="ProtNLM"/>
    </source>
</evidence>
<dbReference type="InterPro" id="IPR008890">
    <property type="entry name" value="V_cholerae_RfbT"/>
</dbReference>
<organism evidence="1 2">
    <name type="scientific">Cuspidothrix issatschenkoi CHARLIE-1</name>
    <dbReference type="NCBI Taxonomy" id="2052836"/>
    <lineage>
        <taxon>Bacteria</taxon>
        <taxon>Bacillati</taxon>
        <taxon>Cyanobacteriota</taxon>
        <taxon>Cyanophyceae</taxon>
        <taxon>Nostocales</taxon>
        <taxon>Aphanizomenonaceae</taxon>
        <taxon>Cuspidothrix</taxon>
    </lineage>
</organism>
<evidence type="ECO:0000313" key="1">
    <source>
        <dbReference type="EMBL" id="PPJ63645.1"/>
    </source>
</evidence>
<dbReference type="InterPro" id="IPR029063">
    <property type="entry name" value="SAM-dependent_MTases_sf"/>
</dbReference>
<comment type="caution">
    <text evidence="1">The sequence shown here is derived from an EMBL/GenBank/DDBJ whole genome shotgun (WGS) entry which is preliminary data.</text>
</comment>
<keyword evidence="2" id="KW-1185">Reference proteome</keyword>
<dbReference type="InterPro" id="IPR006342">
    <property type="entry name" value="FkbM_mtfrase"/>
</dbReference>
<dbReference type="EMBL" id="PGEM01000059">
    <property type="protein sequence ID" value="PPJ63645.1"/>
    <property type="molecule type" value="Genomic_DNA"/>
</dbReference>
<dbReference type="OrthoDB" id="574299at2"/>
<dbReference type="AlphaFoldDB" id="A0A2S6CV37"/>